<dbReference type="InterPro" id="IPR036388">
    <property type="entry name" value="WH-like_DNA-bd_sf"/>
</dbReference>
<feature type="domain" description="HTH lysR-type" evidence="5">
    <location>
        <begin position="15"/>
        <end position="67"/>
    </location>
</feature>
<dbReference type="EMBL" id="JEMU01000002">
    <property type="protein sequence ID" value="KAJ04337.1"/>
    <property type="molecule type" value="Genomic_DNA"/>
</dbReference>
<dbReference type="AlphaFoldDB" id="A0A061STU8"/>
<comment type="similarity">
    <text evidence="1">Belongs to the LysR transcriptional regulatory family.</text>
</comment>
<dbReference type="RefSeq" id="WP_037904876.1">
    <property type="nucleotide sequence ID" value="NZ_JEMU01000002.1"/>
</dbReference>
<dbReference type="GO" id="GO:0043565">
    <property type="term" value="F:sequence-specific DNA binding"/>
    <property type="evidence" value="ECO:0007669"/>
    <property type="project" value="TreeGrafter"/>
</dbReference>
<evidence type="ECO:0000313" key="7">
    <source>
        <dbReference type="Proteomes" id="UP000027337"/>
    </source>
</evidence>
<name>A0A061STU8_9RHOB</name>
<organism evidence="6 7">
    <name type="scientific">Sulfitobacter mediterraneus</name>
    <dbReference type="NCBI Taxonomy" id="83219"/>
    <lineage>
        <taxon>Bacteria</taxon>
        <taxon>Pseudomonadati</taxon>
        <taxon>Pseudomonadota</taxon>
        <taxon>Alphaproteobacteria</taxon>
        <taxon>Rhodobacterales</taxon>
        <taxon>Roseobacteraceae</taxon>
        <taxon>Sulfitobacter</taxon>
    </lineage>
</organism>
<protein>
    <submittedName>
        <fullName evidence="6">Transcriptional regulator</fullName>
    </submittedName>
</protein>
<dbReference type="SUPFAM" id="SSF46785">
    <property type="entry name" value="Winged helix' DNA-binding domain"/>
    <property type="match status" value="1"/>
</dbReference>
<dbReference type="Proteomes" id="UP000027337">
    <property type="component" value="Unassembled WGS sequence"/>
</dbReference>
<dbReference type="InterPro" id="IPR058163">
    <property type="entry name" value="LysR-type_TF_proteobact-type"/>
</dbReference>
<dbReference type="PRINTS" id="PR00039">
    <property type="entry name" value="HTHLYSR"/>
</dbReference>
<dbReference type="InterPro" id="IPR000847">
    <property type="entry name" value="LysR_HTH_N"/>
</dbReference>
<dbReference type="Pfam" id="PF03466">
    <property type="entry name" value="LysR_substrate"/>
    <property type="match status" value="1"/>
</dbReference>
<dbReference type="PANTHER" id="PTHR30537:SF26">
    <property type="entry name" value="GLYCINE CLEAVAGE SYSTEM TRANSCRIPTIONAL ACTIVATOR"/>
    <property type="match status" value="1"/>
</dbReference>
<dbReference type="PANTHER" id="PTHR30537">
    <property type="entry name" value="HTH-TYPE TRANSCRIPTIONAL REGULATOR"/>
    <property type="match status" value="1"/>
</dbReference>
<dbReference type="GO" id="GO:0006351">
    <property type="term" value="P:DNA-templated transcription"/>
    <property type="evidence" value="ECO:0007669"/>
    <property type="project" value="TreeGrafter"/>
</dbReference>
<keyword evidence="7" id="KW-1185">Reference proteome</keyword>
<reference evidence="6 7" key="1">
    <citation type="journal article" date="2014" name="Genome Announc.">
        <title>Draft Genome Sequences of Two Isolates of the Roseobacter Group, Sulfitobacter sp. Strains 3SOLIMAR09 and 1FIGIMAR09, from Harbors of Mallorca Island (Mediterranean Sea).</title>
        <authorList>
            <person name="Mas-Llado M."/>
            <person name="Pina-Villalonga J.M."/>
            <person name="Brunet-Galmes I."/>
            <person name="Nogales B."/>
            <person name="Bosch R."/>
        </authorList>
    </citation>
    <scope>NUCLEOTIDE SEQUENCE [LARGE SCALE GENOMIC DNA]</scope>
    <source>
        <strain evidence="6 7">1FIGIMAR09</strain>
    </source>
</reference>
<dbReference type="PROSITE" id="PS50931">
    <property type="entry name" value="HTH_LYSR"/>
    <property type="match status" value="1"/>
</dbReference>
<evidence type="ECO:0000313" key="6">
    <source>
        <dbReference type="EMBL" id="KAJ04337.1"/>
    </source>
</evidence>
<evidence type="ECO:0000259" key="5">
    <source>
        <dbReference type="PROSITE" id="PS50931"/>
    </source>
</evidence>
<accession>A0A061STU8</accession>
<gene>
    <name evidence="6" type="ORF">PM02_02510</name>
</gene>
<dbReference type="STRING" id="83219.PM02_02510"/>
<evidence type="ECO:0000256" key="4">
    <source>
        <dbReference type="ARBA" id="ARBA00023163"/>
    </source>
</evidence>
<keyword evidence="3" id="KW-0238">DNA-binding</keyword>
<dbReference type="Gene3D" id="3.40.190.10">
    <property type="entry name" value="Periplasmic binding protein-like II"/>
    <property type="match status" value="2"/>
</dbReference>
<dbReference type="InterPro" id="IPR036390">
    <property type="entry name" value="WH_DNA-bd_sf"/>
</dbReference>
<sequence length="305" mass="33785">MSEYQRRYLPSHAVLRSFESAARHQSFTLAAAELHLTQSAISRQVKELENTVGTALFRRVGRGVVLTAAGQNLADGLAVDLENMHRTIMRAVSAGKMGAAIRVATLPAFASRFMIPRLPAFFERYPNIEVSLSTRLEPFDMSEGRFDLAVHFGKADWPGADLRYLCSETLIPVASPSFIEKHGFKGPQDLGAVPLLHLATRPFAWQEYLEVLEIDRPVAMSGKYFDQFLMIIAAATESLGVGLIPDYLIEQELQSGALVPLIEGGMTTNNSYYLVTPQNQNNAHVNRLCDWLADCVSDRKEQGKA</sequence>
<evidence type="ECO:0000256" key="2">
    <source>
        <dbReference type="ARBA" id="ARBA00023015"/>
    </source>
</evidence>
<dbReference type="SUPFAM" id="SSF53850">
    <property type="entry name" value="Periplasmic binding protein-like II"/>
    <property type="match status" value="1"/>
</dbReference>
<evidence type="ECO:0000256" key="1">
    <source>
        <dbReference type="ARBA" id="ARBA00009437"/>
    </source>
</evidence>
<proteinExistence type="inferred from homology"/>
<dbReference type="InterPro" id="IPR005119">
    <property type="entry name" value="LysR_subst-bd"/>
</dbReference>
<keyword evidence="2" id="KW-0805">Transcription regulation</keyword>
<dbReference type="eggNOG" id="COG0583">
    <property type="taxonomic scope" value="Bacteria"/>
</dbReference>
<evidence type="ECO:0000256" key="3">
    <source>
        <dbReference type="ARBA" id="ARBA00023125"/>
    </source>
</evidence>
<dbReference type="FunFam" id="1.10.10.10:FF:000001">
    <property type="entry name" value="LysR family transcriptional regulator"/>
    <property type="match status" value="1"/>
</dbReference>
<dbReference type="GO" id="GO:0003700">
    <property type="term" value="F:DNA-binding transcription factor activity"/>
    <property type="evidence" value="ECO:0007669"/>
    <property type="project" value="InterPro"/>
</dbReference>
<dbReference type="Gene3D" id="1.10.10.10">
    <property type="entry name" value="Winged helix-like DNA-binding domain superfamily/Winged helix DNA-binding domain"/>
    <property type="match status" value="1"/>
</dbReference>
<dbReference type="Pfam" id="PF00126">
    <property type="entry name" value="HTH_1"/>
    <property type="match status" value="1"/>
</dbReference>
<comment type="caution">
    <text evidence="6">The sequence shown here is derived from an EMBL/GenBank/DDBJ whole genome shotgun (WGS) entry which is preliminary data.</text>
</comment>
<keyword evidence="4" id="KW-0804">Transcription</keyword>